<dbReference type="RefSeq" id="WP_377918555.1">
    <property type="nucleotide sequence ID" value="NZ_JBHRZT010000072.1"/>
</dbReference>
<dbReference type="InterPro" id="IPR001119">
    <property type="entry name" value="SLH_dom"/>
</dbReference>
<protein>
    <submittedName>
        <fullName evidence="4">S-layer homology domain-containing protein</fullName>
    </submittedName>
</protein>
<dbReference type="EMBL" id="JBHRZT010000072">
    <property type="protein sequence ID" value="MFC3886187.1"/>
    <property type="molecule type" value="Genomic_DNA"/>
</dbReference>
<evidence type="ECO:0000313" key="4">
    <source>
        <dbReference type="EMBL" id="MFC3886187.1"/>
    </source>
</evidence>
<feature type="signal peptide" evidence="2">
    <location>
        <begin position="1"/>
        <end position="26"/>
    </location>
</feature>
<dbReference type="Gene3D" id="1.10.530.10">
    <property type="match status" value="1"/>
</dbReference>
<dbReference type="Proteomes" id="UP001595752">
    <property type="component" value="Unassembled WGS sequence"/>
</dbReference>
<dbReference type="InterPro" id="IPR051465">
    <property type="entry name" value="Cell_Envelope_Struct_Comp"/>
</dbReference>
<dbReference type="PANTHER" id="PTHR43308">
    <property type="entry name" value="OUTER MEMBRANE PROTEIN ALPHA-RELATED"/>
    <property type="match status" value="1"/>
</dbReference>
<evidence type="ECO:0000256" key="2">
    <source>
        <dbReference type="SAM" id="SignalP"/>
    </source>
</evidence>
<feature type="chain" id="PRO_5046870736" evidence="2">
    <location>
        <begin position="27"/>
        <end position="488"/>
    </location>
</feature>
<sequence>MKKIAISVLAASVCMGSAVIPSMIHAQSNVTVPVQQSTYEKLSYAKKKELLTQAGIKYGIPPEILKGIAMAETDMNQFNADGTPKITEDGGIGMMQITASEQELSSMLKEPVDMDRLKVDTAYNIDIGARILKVKWNYNSIPKINDANPMILENWYFAVMAYNGLSKRNDPHFSEKTYQDKVFGYIRDLSFADLKPFPPFTVEYPDPAKPSLMKFPQDKLHYEWPELNTPSTQAYKAGDMVYTFNRQLNVSNLRNGVDGGEIGKLRHYTPLQIVAGPFEKEQNGQFSHYSMYKVKGNGVEGYIASSNVLHAPVEVFSDLKAGEETTSAVAYLQSKGVLDGYPDGTYKPNKELTRRQAAKLLANELGYTLPEGYQVKSSDIDPNDEFYEQMAISEAHGIMGKGGAFRPHEKLTRQQMAAILARSYVKLYKPAATQYTFKDVNKSDYYYIDINLLANNGITVATEYFKPADNVTRAHFALFLSRTAELKE</sequence>
<evidence type="ECO:0000313" key="5">
    <source>
        <dbReference type="Proteomes" id="UP001595752"/>
    </source>
</evidence>
<keyword evidence="5" id="KW-1185">Reference proteome</keyword>
<reference evidence="5" key="1">
    <citation type="journal article" date="2019" name="Int. J. Syst. Evol. Microbiol.">
        <title>The Global Catalogue of Microorganisms (GCM) 10K type strain sequencing project: providing services to taxonomists for standard genome sequencing and annotation.</title>
        <authorList>
            <consortium name="The Broad Institute Genomics Platform"/>
            <consortium name="The Broad Institute Genome Sequencing Center for Infectious Disease"/>
            <person name="Wu L."/>
            <person name="Ma J."/>
        </authorList>
    </citation>
    <scope>NUCLEOTIDE SEQUENCE [LARGE SCALE GENOMIC DNA]</scope>
    <source>
        <strain evidence="5">CCUG 61889</strain>
    </source>
</reference>
<dbReference type="Pfam" id="PF01464">
    <property type="entry name" value="SLT"/>
    <property type="match status" value="1"/>
</dbReference>
<organism evidence="4 5">
    <name type="scientific">Bacillus songklensis</name>
    <dbReference type="NCBI Taxonomy" id="1069116"/>
    <lineage>
        <taxon>Bacteria</taxon>
        <taxon>Bacillati</taxon>
        <taxon>Bacillota</taxon>
        <taxon>Bacilli</taxon>
        <taxon>Bacillales</taxon>
        <taxon>Bacillaceae</taxon>
        <taxon>Bacillus</taxon>
    </lineage>
</organism>
<dbReference type="PROSITE" id="PS51272">
    <property type="entry name" value="SLH"/>
    <property type="match status" value="3"/>
</dbReference>
<dbReference type="InterPro" id="IPR023346">
    <property type="entry name" value="Lysozyme-like_dom_sf"/>
</dbReference>
<dbReference type="SUPFAM" id="SSF53955">
    <property type="entry name" value="Lysozyme-like"/>
    <property type="match status" value="1"/>
</dbReference>
<comment type="caution">
    <text evidence="4">The sequence shown here is derived from an EMBL/GenBank/DDBJ whole genome shotgun (WGS) entry which is preliminary data.</text>
</comment>
<dbReference type="Pfam" id="PF00395">
    <property type="entry name" value="SLH"/>
    <property type="match status" value="3"/>
</dbReference>
<evidence type="ECO:0000256" key="1">
    <source>
        <dbReference type="ARBA" id="ARBA00022729"/>
    </source>
</evidence>
<accession>A0ABV8B7E9</accession>
<dbReference type="PANTHER" id="PTHR43308:SF5">
    <property type="entry name" value="S-LAYER PROTEIN _ PEPTIDOGLYCAN ENDO-BETA-N-ACETYLGLUCOSAMINIDASE"/>
    <property type="match status" value="1"/>
</dbReference>
<keyword evidence="1 2" id="KW-0732">Signal</keyword>
<dbReference type="InterPro" id="IPR008258">
    <property type="entry name" value="Transglycosylase_SLT_dom_1"/>
</dbReference>
<gene>
    <name evidence="4" type="ORF">ACFOU2_22950</name>
</gene>
<proteinExistence type="predicted"/>
<evidence type="ECO:0000259" key="3">
    <source>
        <dbReference type="PROSITE" id="PS51272"/>
    </source>
</evidence>
<feature type="domain" description="SLH" evidence="3">
    <location>
        <begin position="433"/>
        <end position="488"/>
    </location>
</feature>
<name>A0ABV8B7E9_9BACI</name>
<feature type="domain" description="SLH" evidence="3">
    <location>
        <begin position="376"/>
        <end position="432"/>
    </location>
</feature>
<feature type="domain" description="SLH" evidence="3">
    <location>
        <begin position="312"/>
        <end position="375"/>
    </location>
</feature>